<feature type="domain" description="Retrotransposon gag" evidence="2">
    <location>
        <begin position="209"/>
        <end position="302"/>
    </location>
</feature>
<protein>
    <recommendedName>
        <fullName evidence="2">Retrotransposon gag domain-containing protein</fullName>
    </recommendedName>
</protein>
<evidence type="ECO:0000313" key="3">
    <source>
        <dbReference type="EMBL" id="KAL1193291.1"/>
    </source>
</evidence>
<evidence type="ECO:0000259" key="2">
    <source>
        <dbReference type="Pfam" id="PF03732"/>
    </source>
</evidence>
<dbReference type="Pfam" id="PF13650">
    <property type="entry name" value="Asp_protease_2"/>
    <property type="match status" value="1"/>
</dbReference>
<feature type="compositionally biased region" description="Acidic residues" evidence="1">
    <location>
        <begin position="879"/>
        <end position="890"/>
    </location>
</feature>
<evidence type="ECO:0000256" key="1">
    <source>
        <dbReference type="SAM" id="MobiDB-lite"/>
    </source>
</evidence>
<dbReference type="CDD" id="cd00303">
    <property type="entry name" value="retropepsin_like"/>
    <property type="match status" value="1"/>
</dbReference>
<reference evidence="3 4" key="1">
    <citation type="submission" date="2024-04" db="EMBL/GenBank/DDBJ databases">
        <title>Genome assembly C_amara_ONT_v2.</title>
        <authorList>
            <person name="Yant L."/>
            <person name="Moore C."/>
            <person name="Slenker M."/>
        </authorList>
    </citation>
    <scope>NUCLEOTIDE SEQUENCE [LARGE SCALE GENOMIC DNA]</scope>
    <source>
        <tissue evidence="3">Leaf</tissue>
    </source>
</reference>
<dbReference type="PANTHER" id="PTHR33067:SF31">
    <property type="entry name" value="RNA-DIRECTED DNA POLYMERASE"/>
    <property type="match status" value="1"/>
</dbReference>
<sequence>MKLRSNKDKELLVSEDIRKLERTNRKAQRMVKPVVLVRNTDGELLDLEGNLCNELGQWLDAEANPIVEAVDEEDACIDRRNAECADRRNGRNVEDDADACIDRRNAARVDRRRGNGRGPNLADDGDELEERTLADYNRPEEFYTNRSAIFPPPFQRNDFELKPQYYTLVGNHTFYAHPTEHLMDHIEKFEDLASSIKANGVSEDYLFCKLFPYSLVGEAARWLKQLRPGSLTTWKDTKKAFLENFYDDAKSEDLRNMIAQFFQGPAETFKAAWFRFKAYQRDSPHHGFDEVQFLRTFFSGIDWRYHVALDAASDGNFKTIRPREANKLIENLAASNSSKNADFERKGLAAGLDNGQMAEVKAKLDTVHNLLVNKKSFHFAQEVEVFESDDGATEEDVNYVNGSGFNGQRYGNYQGNFKNYGQNNQRGKYGNNQNTSGYMPKTDAQTGQRSNNNFTRTYGNSYYQTPPTKTPDFELKDMLERILEEQQKMTVDFNGKIDALYTDMHRKCDSLKNYIKKLDSQFAQSVANSKRPKGVLPGRTDINPKYQCSTIMSWGEMVNRETSREDLMKSEVRRTVNELVRELVSIDATETRRSTHTKDSEDQEVFTCIDRRTPARVDRRTPPAEKTYLKKLPKLEDPGKFVVPCSIVGVNLNNSLFDTGSSVNVMPIDVATRLGICDIKDSTVDVTLADASVKTSTGLVEDLQVKVGDCLRPCDFHVVEMANDAHMPLILGRPFLATAGALVDMLSKRISLRYVDPHMFSDAIPYRCAMLSLKPVTKEIDKGHDREVNEIHSRELGLKEPKIVVKKKPWRSEVSDRPPVILTPVRKVDDAIEYKIQSGSFRSPFAKVRAIITFEFKEKGQAAIDDMMGRVLRAKMLDPCEDDPGSEFSEDPCNTPTS</sequence>
<keyword evidence="4" id="KW-1185">Reference proteome</keyword>
<dbReference type="Proteomes" id="UP001558713">
    <property type="component" value="Unassembled WGS sequence"/>
</dbReference>
<feature type="region of interest" description="Disordered" evidence="1">
    <location>
        <begin position="430"/>
        <end position="449"/>
    </location>
</feature>
<dbReference type="InterPro" id="IPR021109">
    <property type="entry name" value="Peptidase_aspartic_dom_sf"/>
</dbReference>
<evidence type="ECO:0000313" key="4">
    <source>
        <dbReference type="Proteomes" id="UP001558713"/>
    </source>
</evidence>
<accession>A0ABD1A381</accession>
<dbReference type="Pfam" id="PF03732">
    <property type="entry name" value="Retrotrans_gag"/>
    <property type="match status" value="1"/>
</dbReference>
<proteinExistence type="predicted"/>
<dbReference type="AlphaFoldDB" id="A0ABD1A381"/>
<feature type="region of interest" description="Disordered" evidence="1">
    <location>
        <begin position="878"/>
        <end position="898"/>
    </location>
</feature>
<name>A0ABD1A381_CARAN</name>
<gene>
    <name evidence="3" type="ORF">V5N11_016118</name>
</gene>
<comment type="caution">
    <text evidence="3">The sequence shown here is derived from an EMBL/GenBank/DDBJ whole genome shotgun (WGS) entry which is preliminary data.</text>
</comment>
<dbReference type="EMBL" id="JBANAX010000790">
    <property type="protein sequence ID" value="KAL1193291.1"/>
    <property type="molecule type" value="Genomic_DNA"/>
</dbReference>
<dbReference type="Gene3D" id="2.40.70.10">
    <property type="entry name" value="Acid Proteases"/>
    <property type="match status" value="1"/>
</dbReference>
<dbReference type="SUPFAM" id="SSF50630">
    <property type="entry name" value="Acid proteases"/>
    <property type="match status" value="1"/>
</dbReference>
<organism evidence="3 4">
    <name type="scientific">Cardamine amara subsp. amara</name>
    <dbReference type="NCBI Taxonomy" id="228776"/>
    <lineage>
        <taxon>Eukaryota</taxon>
        <taxon>Viridiplantae</taxon>
        <taxon>Streptophyta</taxon>
        <taxon>Embryophyta</taxon>
        <taxon>Tracheophyta</taxon>
        <taxon>Spermatophyta</taxon>
        <taxon>Magnoliopsida</taxon>
        <taxon>eudicotyledons</taxon>
        <taxon>Gunneridae</taxon>
        <taxon>Pentapetalae</taxon>
        <taxon>rosids</taxon>
        <taxon>malvids</taxon>
        <taxon>Brassicales</taxon>
        <taxon>Brassicaceae</taxon>
        <taxon>Cardamineae</taxon>
        <taxon>Cardamine</taxon>
    </lineage>
</organism>
<dbReference type="PANTHER" id="PTHR33067">
    <property type="entry name" value="RNA-DIRECTED DNA POLYMERASE-RELATED"/>
    <property type="match status" value="1"/>
</dbReference>
<dbReference type="InterPro" id="IPR005162">
    <property type="entry name" value="Retrotrans_gag_dom"/>
</dbReference>